<protein>
    <submittedName>
        <fullName evidence="1">Uncharacterized protein</fullName>
    </submittedName>
</protein>
<reference evidence="1 2" key="1">
    <citation type="submission" date="2018-10" db="EMBL/GenBank/DDBJ databases">
        <title>Genomic Encyclopedia of Archaeal and Bacterial Type Strains, Phase II (KMG-II): from individual species to whole genera.</title>
        <authorList>
            <person name="Goeker M."/>
        </authorList>
    </citation>
    <scope>NUCLEOTIDE SEQUENCE [LARGE SCALE GENOMIC DNA]</scope>
    <source>
        <strain evidence="1 2">DSM 45657</strain>
    </source>
</reference>
<dbReference type="RefSeq" id="WP_147460215.1">
    <property type="nucleotide sequence ID" value="NZ_RCDD01000007.1"/>
</dbReference>
<evidence type="ECO:0000313" key="2">
    <source>
        <dbReference type="Proteomes" id="UP000282454"/>
    </source>
</evidence>
<comment type="caution">
    <text evidence="1">The sequence shown here is derived from an EMBL/GenBank/DDBJ whole genome shotgun (WGS) entry which is preliminary data.</text>
</comment>
<dbReference type="Proteomes" id="UP000282454">
    <property type="component" value="Unassembled WGS sequence"/>
</dbReference>
<dbReference type="OrthoDB" id="3700002at2"/>
<evidence type="ECO:0000313" key="1">
    <source>
        <dbReference type="EMBL" id="RLK54438.1"/>
    </source>
</evidence>
<sequence length="374" mass="41828">MSAPTRSRTEANLLYLVIDLGERPALNDFAHQTNILRTLVSYCQDIVRDGAYSPDVFDLYRIWEPGAPRDRSAEISVEAAYLDDYIRERVVPDASVARRMVAEIVGKSGNALGALRRYRELAELEAYSSLDPVIVRLSVTRSGLAYWTAIAVDPAAAVPIYRDLLEHQAGHLHSSDPRVVATRVSLIQLLRATGLPSHLIIDREGPIEDLDAYAVDLASRILTYRDNSSEEYPRSLVRWAGRQFLPDNGGPTWPMRVVRTRMSSPWVTVLGDLAREATPIGYIAVGVVVFKQLFSMLMDWQVHRQDMAERQASASSDSRGELVDLFRDLLRQLGIASTQNSPSAEDPVIRAAEELGRILEVEMIDEDDPRLDES</sequence>
<dbReference type="EMBL" id="RCDD01000007">
    <property type="protein sequence ID" value="RLK54438.1"/>
    <property type="molecule type" value="Genomic_DNA"/>
</dbReference>
<keyword evidence="2" id="KW-1185">Reference proteome</keyword>
<dbReference type="AlphaFoldDB" id="A0A421AXB8"/>
<gene>
    <name evidence="1" type="ORF">CLV68_5989</name>
</gene>
<name>A0A421AXB8_9PSEU</name>
<proteinExistence type="predicted"/>
<organism evidence="1 2">
    <name type="scientific">Actinokineospora cianjurensis</name>
    <dbReference type="NCBI Taxonomy" id="585224"/>
    <lineage>
        <taxon>Bacteria</taxon>
        <taxon>Bacillati</taxon>
        <taxon>Actinomycetota</taxon>
        <taxon>Actinomycetes</taxon>
        <taxon>Pseudonocardiales</taxon>
        <taxon>Pseudonocardiaceae</taxon>
        <taxon>Actinokineospora</taxon>
    </lineage>
</organism>
<accession>A0A421AXB8</accession>